<dbReference type="AlphaFoldDB" id="A0AAV8Z6L9"/>
<dbReference type="GO" id="GO:0003676">
    <property type="term" value="F:nucleic acid binding"/>
    <property type="evidence" value="ECO:0007669"/>
    <property type="project" value="InterPro"/>
</dbReference>
<comment type="caution">
    <text evidence="1">The sequence shown here is derived from an EMBL/GenBank/DDBJ whole genome shotgun (WGS) entry which is preliminary data.</text>
</comment>
<protein>
    <submittedName>
        <fullName evidence="1">Uncharacterized protein</fullName>
    </submittedName>
</protein>
<name>A0AAV8Z6L9_9CUCU</name>
<evidence type="ECO:0000313" key="1">
    <source>
        <dbReference type="EMBL" id="KAJ8958843.1"/>
    </source>
</evidence>
<dbReference type="Proteomes" id="UP001162162">
    <property type="component" value="Unassembled WGS sequence"/>
</dbReference>
<dbReference type="PANTHER" id="PTHR47326:SF1">
    <property type="entry name" value="HTH PSQ-TYPE DOMAIN-CONTAINING PROTEIN"/>
    <property type="match status" value="1"/>
</dbReference>
<evidence type="ECO:0000313" key="2">
    <source>
        <dbReference type="Proteomes" id="UP001162162"/>
    </source>
</evidence>
<proteinExistence type="predicted"/>
<gene>
    <name evidence="1" type="ORF">NQ318_019606</name>
</gene>
<sequence>MQLAIKSTTTHCPVYYLEWRTPNHQTFKIVKDVLEKNGMLKVNRRNAGQPRQVRTILVEEEILERVDENPETSVRLLERQNTLPDLFDDLPLNLRNQMYFMHDGAQPHFARIVREYLNEQLTGRCIGRGNDAPISWPPRSPDSNPCDFFIWGDLKQNVYSHVVIKQERRSRYAKYSVLSILTAAFPSLRLDYEVWLLNNRTGAAPSLNITVSGDAFPTLSSLDKPVGRSV</sequence>
<dbReference type="InterPro" id="IPR036397">
    <property type="entry name" value="RNaseH_sf"/>
</dbReference>
<dbReference type="EMBL" id="JAPWTK010000015">
    <property type="protein sequence ID" value="KAJ8958843.1"/>
    <property type="molecule type" value="Genomic_DNA"/>
</dbReference>
<organism evidence="1 2">
    <name type="scientific">Aromia moschata</name>
    <dbReference type="NCBI Taxonomy" id="1265417"/>
    <lineage>
        <taxon>Eukaryota</taxon>
        <taxon>Metazoa</taxon>
        <taxon>Ecdysozoa</taxon>
        <taxon>Arthropoda</taxon>
        <taxon>Hexapoda</taxon>
        <taxon>Insecta</taxon>
        <taxon>Pterygota</taxon>
        <taxon>Neoptera</taxon>
        <taxon>Endopterygota</taxon>
        <taxon>Coleoptera</taxon>
        <taxon>Polyphaga</taxon>
        <taxon>Cucujiformia</taxon>
        <taxon>Chrysomeloidea</taxon>
        <taxon>Cerambycidae</taxon>
        <taxon>Cerambycinae</taxon>
        <taxon>Callichromatini</taxon>
        <taxon>Aromia</taxon>
    </lineage>
</organism>
<keyword evidence="2" id="KW-1185">Reference proteome</keyword>
<dbReference type="Gene3D" id="3.30.420.10">
    <property type="entry name" value="Ribonuclease H-like superfamily/Ribonuclease H"/>
    <property type="match status" value="1"/>
</dbReference>
<accession>A0AAV8Z6L9</accession>
<reference evidence="1" key="1">
    <citation type="journal article" date="2023" name="Insect Mol. Biol.">
        <title>Genome sequencing provides insights into the evolution of gene families encoding plant cell wall-degrading enzymes in longhorned beetles.</title>
        <authorList>
            <person name="Shin N.R."/>
            <person name="Okamura Y."/>
            <person name="Kirsch R."/>
            <person name="Pauchet Y."/>
        </authorList>
    </citation>
    <scope>NUCLEOTIDE SEQUENCE</scope>
    <source>
        <strain evidence="1">AMC_N1</strain>
    </source>
</reference>
<dbReference type="PANTHER" id="PTHR47326">
    <property type="entry name" value="TRANSPOSABLE ELEMENT TC3 TRANSPOSASE-LIKE PROTEIN"/>
    <property type="match status" value="1"/>
</dbReference>